<reference evidence="3" key="1">
    <citation type="submission" date="2017-02" db="UniProtKB">
        <authorList>
            <consortium name="WormBaseParasite"/>
        </authorList>
    </citation>
    <scope>IDENTIFICATION</scope>
</reference>
<keyword evidence="2" id="KW-1185">Reference proteome</keyword>
<reference evidence="1 2" key="2">
    <citation type="submission" date="2018-11" db="EMBL/GenBank/DDBJ databases">
        <authorList>
            <consortium name="Pathogen Informatics"/>
        </authorList>
    </citation>
    <scope>NUCLEOTIDE SEQUENCE [LARGE SCALE GENOMIC DNA]</scope>
    <source>
        <strain evidence="1 2">MHpl1</strain>
    </source>
</reference>
<name>A0A0N4VYG5_HAEPC</name>
<proteinExistence type="predicted"/>
<gene>
    <name evidence="1" type="ORF">HPLM_LOCUS2333</name>
</gene>
<dbReference type="EMBL" id="UZAF01004584">
    <property type="protein sequence ID" value="VDO14200.1"/>
    <property type="molecule type" value="Genomic_DNA"/>
</dbReference>
<dbReference type="AlphaFoldDB" id="A0A0N4VYG5"/>
<dbReference type="Proteomes" id="UP000268014">
    <property type="component" value="Unassembled WGS sequence"/>
</dbReference>
<accession>A0A0N4VYG5</accession>
<evidence type="ECO:0000313" key="1">
    <source>
        <dbReference type="EMBL" id="VDO14200.1"/>
    </source>
</evidence>
<organism evidence="3">
    <name type="scientific">Haemonchus placei</name>
    <name type="common">Barber's pole worm</name>
    <dbReference type="NCBI Taxonomy" id="6290"/>
    <lineage>
        <taxon>Eukaryota</taxon>
        <taxon>Metazoa</taxon>
        <taxon>Ecdysozoa</taxon>
        <taxon>Nematoda</taxon>
        <taxon>Chromadorea</taxon>
        <taxon>Rhabditida</taxon>
        <taxon>Rhabditina</taxon>
        <taxon>Rhabditomorpha</taxon>
        <taxon>Strongyloidea</taxon>
        <taxon>Trichostrongylidae</taxon>
        <taxon>Haemonchus</taxon>
    </lineage>
</organism>
<sequence>MWTSLHLCKKIVFFKTNIVEKTVHRATSWPAALKIRGFPRYRGYSSLVTGWYPTLLH</sequence>
<protein>
    <submittedName>
        <fullName evidence="1 3">Uncharacterized protein</fullName>
    </submittedName>
</protein>
<evidence type="ECO:0000313" key="2">
    <source>
        <dbReference type="Proteomes" id="UP000268014"/>
    </source>
</evidence>
<evidence type="ECO:0000313" key="3">
    <source>
        <dbReference type="WBParaSite" id="HPLM_0000233601-mRNA-1"/>
    </source>
</evidence>
<dbReference type="WBParaSite" id="HPLM_0000233601-mRNA-1">
    <property type="protein sequence ID" value="HPLM_0000233601-mRNA-1"/>
    <property type="gene ID" value="HPLM_0000233601"/>
</dbReference>